<reference evidence="2" key="1">
    <citation type="submission" date="2016-11" db="UniProtKB">
        <authorList>
            <consortium name="WormBaseParasite"/>
        </authorList>
    </citation>
    <scope>IDENTIFICATION</scope>
</reference>
<proteinExistence type="predicted"/>
<name>A0A1I7UQG3_9PELO</name>
<organism evidence="1 2">
    <name type="scientific">Caenorhabditis tropicalis</name>
    <dbReference type="NCBI Taxonomy" id="1561998"/>
    <lineage>
        <taxon>Eukaryota</taxon>
        <taxon>Metazoa</taxon>
        <taxon>Ecdysozoa</taxon>
        <taxon>Nematoda</taxon>
        <taxon>Chromadorea</taxon>
        <taxon>Rhabditida</taxon>
        <taxon>Rhabditina</taxon>
        <taxon>Rhabditomorpha</taxon>
        <taxon>Rhabditoidea</taxon>
        <taxon>Rhabditidae</taxon>
        <taxon>Peloderinae</taxon>
        <taxon>Caenorhabditis</taxon>
    </lineage>
</organism>
<keyword evidence="1" id="KW-1185">Reference proteome</keyword>
<sequence length="88" mass="10339">MRTFCATPINRGYTSGDRRSRVYTEERNGRRCEYEKRIGRKIGEQMNFDLPKLPTIQRPCSTPLKNQIEKCNLKEHCKMSLLGLEAKF</sequence>
<dbReference type="WBParaSite" id="Csp11.Scaffold630.g18319.t1">
    <property type="protein sequence ID" value="Csp11.Scaffold630.g18319.t1"/>
    <property type="gene ID" value="Csp11.Scaffold630.g18319"/>
</dbReference>
<dbReference type="Proteomes" id="UP000095282">
    <property type="component" value="Unplaced"/>
</dbReference>
<accession>A0A1I7UQG3</accession>
<evidence type="ECO:0000313" key="2">
    <source>
        <dbReference type="WBParaSite" id="Csp11.Scaffold630.g18319.t1"/>
    </source>
</evidence>
<dbReference type="AlphaFoldDB" id="A0A1I7UQG3"/>
<protein>
    <submittedName>
        <fullName evidence="2">Uncharacterized protein</fullName>
    </submittedName>
</protein>
<evidence type="ECO:0000313" key="1">
    <source>
        <dbReference type="Proteomes" id="UP000095282"/>
    </source>
</evidence>